<organism evidence="1 2">
    <name type="scientific">Pedococcus aerophilus</name>
    <dbReference type="NCBI Taxonomy" id="436356"/>
    <lineage>
        <taxon>Bacteria</taxon>
        <taxon>Bacillati</taxon>
        <taxon>Actinomycetota</taxon>
        <taxon>Actinomycetes</taxon>
        <taxon>Micrococcales</taxon>
        <taxon>Intrasporangiaceae</taxon>
        <taxon>Pedococcus</taxon>
    </lineage>
</organism>
<protein>
    <submittedName>
        <fullName evidence="1">Uncharacterized protein</fullName>
    </submittedName>
</protein>
<accession>A0ABN3UWH8</accession>
<dbReference type="Proteomes" id="UP001501326">
    <property type="component" value="Unassembled WGS sequence"/>
</dbReference>
<comment type="caution">
    <text evidence="1">The sequence shown here is derived from an EMBL/GenBank/DDBJ whole genome shotgun (WGS) entry which is preliminary data.</text>
</comment>
<proteinExistence type="predicted"/>
<name>A0ABN3UWH8_9MICO</name>
<sequence>MRKRAKPHPQYGSRAWDVGLLMGQRFHVTAPSADALDPAHRRDPTGQETLEQLAQDLEDKGWRPRCGAGGIWTVVSRPVGRGRRTTGGAISRWRVTVRALAVGAYFRP</sequence>
<evidence type="ECO:0000313" key="1">
    <source>
        <dbReference type="EMBL" id="GAA2738883.1"/>
    </source>
</evidence>
<evidence type="ECO:0000313" key="2">
    <source>
        <dbReference type="Proteomes" id="UP001501326"/>
    </source>
</evidence>
<dbReference type="EMBL" id="BAAARN010000004">
    <property type="protein sequence ID" value="GAA2738883.1"/>
    <property type="molecule type" value="Genomic_DNA"/>
</dbReference>
<gene>
    <name evidence="1" type="ORF">GCM10009867_32380</name>
</gene>
<keyword evidence="2" id="KW-1185">Reference proteome</keyword>
<reference evidence="1 2" key="1">
    <citation type="journal article" date="2019" name="Int. J. Syst. Evol. Microbiol.">
        <title>The Global Catalogue of Microorganisms (GCM) 10K type strain sequencing project: providing services to taxonomists for standard genome sequencing and annotation.</title>
        <authorList>
            <consortium name="The Broad Institute Genomics Platform"/>
            <consortium name="The Broad Institute Genome Sequencing Center for Infectious Disease"/>
            <person name="Wu L."/>
            <person name="Ma J."/>
        </authorList>
    </citation>
    <scope>NUCLEOTIDE SEQUENCE [LARGE SCALE GENOMIC DNA]</scope>
    <source>
        <strain evidence="1 2">JCM 16378</strain>
    </source>
</reference>